<keyword evidence="1" id="KW-0472">Membrane</keyword>
<reference evidence="7 8" key="2">
    <citation type="submission" date="2013-04" db="EMBL/GenBank/DDBJ databases">
        <title>Comparative genomics of 12 strains of Erwinia amylovora identifies a pan-genome with a large conserved core and provides insights into host specificity.</title>
        <authorList>
            <person name="Mann R.A."/>
            <person name="Smits T.H.M."/>
            <person name="Buehlmann A."/>
            <person name="Blom J."/>
            <person name="Goesmann A."/>
            <person name="Frey J.E."/>
            <person name="Plummer K.M."/>
            <person name="Beer S.V."/>
            <person name="Luck J."/>
            <person name="Duffy B."/>
            <person name="Rodoni B."/>
        </authorList>
    </citation>
    <scope>NUCLEOTIDE SEQUENCE [LARGE SCALE GENOMIC DNA]</scope>
    <source>
        <strain evidence="8">CFBP 1232</strain>
    </source>
</reference>
<dbReference type="PANTHER" id="PTHR34597:SF6">
    <property type="entry name" value="BLR6126 PROTEIN"/>
    <property type="match status" value="1"/>
</dbReference>
<feature type="domain" description="Polypeptide-transport-associated ShlB-type" evidence="6">
    <location>
        <begin position="77"/>
        <end position="150"/>
    </location>
</feature>
<dbReference type="InterPro" id="IPR051544">
    <property type="entry name" value="TPS_OM_transporter"/>
</dbReference>
<dbReference type="InterPro" id="IPR013686">
    <property type="entry name" value="Polypept-transport_assoc_ShlB"/>
</dbReference>
<evidence type="ECO:0000259" key="6">
    <source>
        <dbReference type="Pfam" id="PF08479"/>
    </source>
</evidence>
<dbReference type="RefSeq" id="WP_004159813.1">
    <property type="nucleotide sequence ID" value="NZ_BAYW01000010.1"/>
</dbReference>
<dbReference type="GO" id="GO:0046819">
    <property type="term" value="P:protein secretion by the type V secretion system"/>
    <property type="evidence" value="ECO:0007669"/>
    <property type="project" value="TreeGrafter"/>
</dbReference>
<evidence type="ECO:0000313" key="7">
    <source>
        <dbReference type="EMBL" id="CCO94984.1"/>
    </source>
</evidence>
<keyword evidence="3" id="KW-0998">Cell outer membrane</keyword>
<evidence type="ECO:0000256" key="2">
    <source>
        <dbReference type="ARBA" id="ARBA00022692"/>
    </source>
</evidence>
<dbReference type="EMBL" id="CAPB01000035">
    <property type="protein sequence ID" value="CCO94984.1"/>
    <property type="molecule type" value="Genomic_DNA"/>
</dbReference>
<name>A0A831A3N8_ERWAM</name>
<dbReference type="GO" id="GO:0008320">
    <property type="term" value="F:protein transmembrane transporter activity"/>
    <property type="evidence" value="ECO:0007669"/>
    <property type="project" value="TreeGrafter"/>
</dbReference>
<proteinExistence type="predicted"/>
<dbReference type="Gene3D" id="2.40.160.50">
    <property type="entry name" value="membrane protein fhac: a member of the omp85/tpsb transporter family"/>
    <property type="match status" value="1"/>
</dbReference>
<keyword evidence="2" id="KW-0812">Transmembrane</keyword>
<reference evidence="7 8" key="1">
    <citation type="submission" date="2012-11" db="EMBL/GenBank/DDBJ databases">
        <authorList>
            <person name="Linke B."/>
        </authorList>
    </citation>
    <scope>NUCLEOTIDE SEQUENCE [LARGE SCALE GENOMIC DNA]</scope>
    <source>
        <strain evidence="8">CFBP 1232</strain>
    </source>
</reference>
<keyword evidence="1" id="KW-1134">Transmembrane beta strand</keyword>
<evidence type="ECO:0000256" key="1">
    <source>
        <dbReference type="ARBA" id="ARBA00022452"/>
    </source>
</evidence>
<feature type="domain" description="Haemolysin activator HlyB C-terminal" evidence="5">
    <location>
        <begin position="376"/>
        <end position="535"/>
    </location>
</feature>
<dbReference type="Proteomes" id="UP000013111">
    <property type="component" value="Unassembled WGS sequence"/>
</dbReference>
<evidence type="ECO:0000256" key="4">
    <source>
        <dbReference type="SAM" id="MobiDB-lite"/>
    </source>
</evidence>
<dbReference type="PANTHER" id="PTHR34597">
    <property type="entry name" value="SLR1661 PROTEIN"/>
    <property type="match status" value="1"/>
</dbReference>
<protein>
    <submittedName>
        <fullName evidence="7">Heme/hemopexin utilization protein B</fullName>
    </submittedName>
</protein>
<dbReference type="GO" id="GO:0098046">
    <property type="term" value="C:type V protein secretion system complex"/>
    <property type="evidence" value="ECO:0007669"/>
    <property type="project" value="TreeGrafter"/>
</dbReference>
<dbReference type="Gene3D" id="3.10.20.310">
    <property type="entry name" value="membrane protein fhac"/>
    <property type="match status" value="1"/>
</dbReference>
<evidence type="ECO:0000313" key="8">
    <source>
        <dbReference type="Proteomes" id="UP000013111"/>
    </source>
</evidence>
<accession>A0A831A3N8</accession>
<evidence type="ECO:0000259" key="5">
    <source>
        <dbReference type="Pfam" id="PF03865"/>
    </source>
</evidence>
<dbReference type="Pfam" id="PF08479">
    <property type="entry name" value="POTRA_2"/>
    <property type="match status" value="1"/>
</dbReference>
<gene>
    <name evidence="7" type="ORF">BN437_3074</name>
</gene>
<organism evidence="7 8">
    <name type="scientific">Erwinia amylovora NBRC 12687 = CFBP 1232</name>
    <dbReference type="NCBI Taxonomy" id="1219359"/>
    <lineage>
        <taxon>Bacteria</taxon>
        <taxon>Pseudomonadati</taxon>
        <taxon>Pseudomonadota</taxon>
        <taxon>Gammaproteobacteria</taxon>
        <taxon>Enterobacterales</taxon>
        <taxon>Erwiniaceae</taxon>
        <taxon>Erwinia</taxon>
    </lineage>
</organism>
<sequence length="579" mass="64023">METITLKIKLSVVVFITVVSGQSSGEMLPALVDPNNPTRQSRDVSGPEPVNQLTPPGALPELAAPSPAMTLQTLVTFERIHFVGGTRYPLVTLMQPFNALVGNKVSLQTLMAAVDSITQRYHREGYPLSYAYIPADNFHQGVLNIGLVEGYVANSQIRSDNQQTGRWLGALSQRIMAEKPLTQDTFDRYSMLMSRTPDTKVKATAQAPNNIYGATNLEVDAQRSHNWNVINTLDIRKKQSLDLVSATLSGLTPYAEQLGVATIIPLNNQTRESYLGLNYQQYLGDDGLQLQVKGSYLNQNPKDFTTILTQANGVNINAREKEVLYNAGVGLNYPLLLTAKQQWSLGGELDYVHKRYDYTLQAEQGGITADLPAINQQIRYPAVELNLSGSHQYQQASWNTRFSVRQGIDGLGASNTTGPGDLSFTRWRFNGDAAWVFNQKWRLSSAVEGDWSDSSLPEPERLTFGAFRFGSGYPDSDATGDYGMGGQVEMRYLHDRSTGDWVKTIQPYVKVDAAHTAFHQSGLSSQKLASYGAGVMFGDNRHYALTLEAARPIADVPIDSSRRDWRFSATFTYNFNNGS</sequence>
<dbReference type="AlphaFoldDB" id="A0A831A3N8"/>
<dbReference type="InterPro" id="IPR005565">
    <property type="entry name" value="Hemolysn_activator_HlyB_C"/>
</dbReference>
<feature type="region of interest" description="Disordered" evidence="4">
    <location>
        <begin position="27"/>
        <end position="62"/>
    </location>
</feature>
<evidence type="ECO:0000256" key="3">
    <source>
        <dbReference type="ARBA" id="ARBA00023237"/>
    </source>
</evidence>
<comment type="caution">
    <text evidence="7">The sequence shown here is derived from an EMBL/GenBank/DDBJ whole genome shotgun (WGS) entry which is preliminary data.</text>
</comment>
<dbReference type="GeneID" id="97607124"/>
<dbReference type="Pfam" id="PF03865">
    <property type="entry name" value="ShlB"/>
    <property type="match status" value="1"/>
</dbReference>